<evidence type="ECO:0000256" key="1">
    <source>
        <dbReference type="SAM" id="Phobius"/>
    </source>
</evidence>
<gene>
    <name evidence="2" type="ORF">GCM10010405_49660</name>
</gene>
<keyword evidence="1" id="KW-0812">Transmembrane</keyword>
<protein>
    <submittedName>
        <fullName evidence="2">Uncharacterized protein</fullName>
    </submittedName>
</protein>
<evidence type="ECO:0000313" key="2">
    <source>
        <dbReference type="EMBL" id="GAA2459510.1"/>
    </source>
</evidence>
<name>A0ABP5XLH5_9ACTN</name>
<organism evidence="2 3">
    <name type="scientific">Streptomyces macrosporus</name>
    <dbReference type="NCBI Taxonomy" id="44032"/>
    <lineage>
        <taxon>Bacteria</taxon>
        <taxon>Bacillati</taxon>
        <taxon>Actinomycetota</taxon>
        <taxon>Actinomycetes</taxon>
        <taxon>Kitasatosporales</taxon>
        <taxon>Streptomycetaceae</taxon>
        <taxon>Streptomyces</taxon>
    </lineage>
</organism>
<feature type="transmembrane region" description="Helical" evidence="1">
    <location>
        <begin position="30"/>
        <end position="52"/>
    </location>
</feature>
<comment type="caution">
    <text evidence="2">The sequence shown here is derived from an EMBL/GenBank/DDBJ whole genome shotgun (WGS) entry which is preliminary data.</text>
</comment>
<feature type="transmembrane region" description="Helical" evidence="1">
    <location>
        <begin position="58"/>
        <end position="77"/>
    </location>
</feature>
<sequence length="99" mass="10290">MPNRRLGNVVWTTVLQRRVPRELIGRISSLDWFLSLSLVPLSTALSGTVAGAVGAGPLLLWCGGGCALLLAIVLCCADRDTGADALVGAVGHRHADQAT</sequence>
<dbReference type="InterPro" id="IPR036259">
    <property type="entry name" value="MFS_trans_sf"/>
</dbReference>
<keyword evidence="1" id="KW-0472">Membrane</keyword>
<dbReference type="EMBL" id="BAAASZ010000035">
    <property type="protein sequence ID" value="GAA2459510.1"/>
    <property type="molecule type" value="Genomic_DNA"/>
</dbReference>
<dbReference type="Proteomes" id="UP001501638">
    <property type="component" value="Unassembled WGS sequence"/>
</dbReference>
<keyword evidence="1" id="KW-1133">Transmembrane helix</keyword>
<reference evidence="3" key="1">
    <citation type="journal article" date="2019" name="Int. J. Syst. Evol. Microbiol.">
        <title>The Global Catalogue of Microorganisms (GCM) 10K type strain sequencing project: providing services to taxonomists for standard genome sequencing and annotation.</title>
        <authorList>
            <consortium name="The Broad Institute Genomics Platform"/>
            <consortium name="The Broad Institute Genome Sequencing Center for Infectious Disease"/>
            <person name="Wu L."/>
            <person name="Ma J."/>
        </authorList>
    </citation>
    <scope>NUCLEOTIDE SEQUENCE [LARGE SCALE GENOMIC DNA]</scope>
    <source>
        <strain evidence="3">JCM 6305</strain>
    </source>
</reference>
<accession>A0ABP5XLH5</accession>
<proteinExistence type="predicted"/>
<dbReference type="SUPFAM" id="SSF103473">
    <property type="entry name" value="MFS general substrate transporter"/>
    <property type="match status" value="1"/>
</dbReference>
<keyword evidence="3" id="KW-1185">Reference proteome</keyword>
<evidence type="ECO:0000313" key="3">
    <source>
        <dbReference type="Proteomes" id="UP001501638"/>
    </source>
</evidence>